<reference evidence="3 4" key="1">
    <citation type="submission" date="2018-10" db="EMBL/GenBank/DDBJ databases">
        <authorList>
            <consortium name="Pathogen Informatics"/>
        </authorList>
    </citation>
    <scope>NUCLEOTIDE SEQUENCE [LARGE SCALE GENOMIC DNA]</scope>
</reference>
<dbReference type="Pfam" id="PF10240">
    <property type="entry name" value="DUF2464"/>
    <property type="match status" value="1"/>
</dbReference>
<name>A0A0R3UKZ8_MESCO</name>
<evidence type="ECO:0000256" key="1">
    <source>
        <dbReference type="SAM" id="MobiDB-lite"/>
    </source>
</evidence>
<dbReference type="InterPro" id="IPR040297">
    <property type="entry name" value="MVB12B"/>
</dbReference>
<reference evidence="5" key="2">
    <citation type="submission" date="2019-11" db="UniProtKB">
        <authorList>
            <consortium name="WormBaseParasite"/>
        </authorList>
    </citation>
    <scope>IDENTIFICATION</scope>
</reference>
<evidence type="ECO:0000313" key="3">
    <source>
        <dbReference type="EMBL" id="VDD82321.1"/>
    </source>
</evidence>
<evidence type="ECO:0000313" key="4">
    <source>
        <dbReference type="Proteomes" id="UP000267029"/>
    </source>
</evidence>
<feature type="region of interest" description="Disordered" evidence="1">
    <location>
        <begin position="155"/>
        <end position="176"/>
    </location>
</feature>
<feature type="domain" description="MABP" evidence="2">
    <location>
        <begin position="2"/>
        <end position="148"/>
    </location>
</feature>
<dbReference type="GO" id="GO:0019075">
    <property type="term" value="P:virus maturation"/>
    <property type="evidence" value="ECO:0007669"/>
    <property type="project" value="TreeGrafter"/>
</dbReference>
<gene>
    <name evidence="3" type="ORF">MCOS_LOCUS8324</name>
</gene>
<evidence type="ECO:0000313" key="5">
    <source>
        <dbReference type="WBParaSite" id="MCU_005719-RA"/>
    </source>
</evidence>
<dbReference type="InterPro" id="IPR018798">
    <property type="entry name" value="MVB12A/B"/>
</dbReference>
<proteinExistence type="predicted"/>
<dbReference type="Proteomes" id="UP000267029">
    <property type="component" value="Unassembled WGS sequence"/>
</dbReference>
<dbReference type="STRING" id="53468.A0A0R3UKZ8"/>
<dbReference type="InterPro" id="IPR023341">
    <property type="entry name" value="MABP"/>
</dbReference>
<protein>
    <submittedName>
        <fullName evidence="5">MABP domain-containing protein</fullName>
    </submittedName>
</protein>
<dbReference type="OrthoDB" id="6021306at2759"/>
<dbReference type="GO" id="GO:0046755">
    <property type="term" value="P:viral budding"/>
    <property type="evidence" value="ECO:0007669"/>
    <property type="project" value="TreeGrafter"/>
</dbReference>
<organism evidence="3 4">
    <name type="scientific">Mesocestoides corti</name>
    <name type="common">Flatworm</name>
    <dbReference type="NCBI Taxonomy" id="53468"/>
    <lineage>
        <taxon>Eukaryota</taxon>
        <taxon>Metazoa</taxon>
        <taxon>Spiralia</taxon>
        <taxon>Lophotrochozoa</taxon>
        <taxon>Platyhelminthes</taxon>
        <taxon>Cestoda</taxon>
        <taxon>Eucestoda</taxon>
        <taxon>Cyclophyllidea</taxon>
        <taxon>Mesocestoididae</taxon>
        <taxon>Mesocestoides</taxon>
    </lineage>
</organism>
<keyword evidence="4" id="KW-1185">Reference proteome</keyword>
<accession>A0A0R3UKZ8</accession>
<dbReference type="GO" id="GO:0000813">
    <property type="term" value="C:ESCRT I complex"/>
    <property type="evidence" value="ECO:0007669"/>
    <property type="project" value="InterPro"/>
</dbReference>
<dbReference type="AlphaFoldDB" id="A0A0R3UKZ8"/>
<dbReference type="GO" id="GO:0005770">
    <property type="term" value="C:late endosome"/>
    <property type="evidence" value="ECO:0007669"/>
    <property type="project" value="TreeGrafter"/>
</dbReference>
<dbReference type="PANTHER" id="PTHR31547:SF1">
    <property type="entry name" value="MULTIVESICULAR BODY SUBUNIT 12B"/>
    <property type="match status" value="1"/>
</dbReference>
<dbReference type="Gene3D" id="2.100.10.50">
    <property type="match status" value="1"/>
</dbReference>
<evidence type="ECO:0000259" key="2">
    <source>
        <dbReference type="PROSITE" id="PS51498"/>
    </source>
</evidence>
<sequence length="231" mass="25665">MSHPITGIGFVTSLSRVPSHCTAVKLTKDTHEDADIGKENLLRKSSRYLVYEKKPCSQSSPHNVLVELVIVTSRDAVPIGFTIIERTLDTRERCIKGKHLCAKFEKWTPHMTAITDVMIFKNAGDSLRGHILVGELTDQRILACVQSDIGSSANAGDNSLKKRAPAKPAETPRKSQIYSPMCGVPFELTRDCRIGDADDIMSRYSVHPKSRETIEDEYSYNFTLEKSLVAG</sequence>
<dbReference type="GO" id="GO:0042058">
    <property type="term" value="P:regulation of epidermal growth factor receptor signaling pathway"/>
    <property type="evidence" value="ECO:0007669"/>
    <property type="project" value="TreeGrafter"/>
</dbReference>
<dbReference type="PROSITE" id="PS51498">
    <property type="entry name" value="MABP"/>
    <property type="match status" value="1"/>
</dbReference>
<dbReference type="PANTHER" id="PTHR31547">
    <property type="entry name" value="MULTIVESICULAR BODY SUBUNIT 12B"/>
    <property type="match status" value="1"/>
</dbReference>
<dbReference type="WBParaSite" id="MCU_005719-RA">
    <property type="protein sequence ID" value="MCU_005719-RA"/>
    <property type="gene ID" value="MCU_005719"/>
</dbReference>
<dbReference type="EMBL" id="UXSR01005493">
    <property type="protein sequence ID" value="VDD82321.1"/>
    <property type="molecule type" value="Genomic_DNA"/>
</dbReference>